<evidence type="ECO:0000256" key="1">
    <source>
        <dbReference type="ARBA" id="ARBA00022741"/>
    </source>
</evidence>
<dbReference type="OrthoDB" id="292264at2"/>
<accession>A0A2G1WAQ8</accession>
<dbReference type="RefSeq" id="WP_099259748.1">
    <property type="nucleotide sequence ID" value="NZ_NIZW01000003.1"/>
</dbReference>
<keyword evidence="1" id="KW-0547">Nucleotide-binding</keyword>
<dbReference type="SUPFAM" id="SSF50465">
    <property type="entry name" value="EF-Tu/eEF-1alpha/eIF2-gamma C-terminal domain"/>
    <property type="match status" value="1"/>
</dbReference>
<gene>
    <name evidence="3" type="ORF">CEE69_05385</name>
</gene>
<comment type="caution">
    <text evidence="3">The sequence shown here is derived from an EMBL/GenBank/DDBJ whole genome shotgun (WGS) entry which is preliminary data.</text>
</comment>
<dbReference type="EMBL" id="NIZW01000003">
    <property type="protein sequence ID" value="PHQ36117.1"/>
    <property type="molecule type" value="Genomic_DNA"/>
</dbReference>
<keyword evidence="2" id="KW-0342">GTP-binding</keyword>
<dbReference type="AlphaFoldDB" id="A0A2G1WAQ8"/>
<keyword evidence="4" id="KW-1185">Reference proteome</keyword>
<sequence>MDTHAEAELFASPESDGGRHSPFFSGYRPCITIDDAYDGLTITLLDRESMAGGDTGRVAFSFHALPSFVGRLHVGLAFDIAEGARVVARGTITAVHDPSLLSADTLGSP</sequence>
<evidence type="ECO:0000256" key="2">
    <source>
        <dbReference type="ARBA" id="ARBA00023134"/>
    </source>
</evidence>
<evidence type="ECO:0008006" key="5">
    <source>
        <dbReference type="Google" id="ProtNLM"/>
    </source>
</evidence>
<dbReference type="GO" id="GO:0005525">
    <property type="term" value="F:GTP binding"/>
    <property type="evidence" value="ECO:0007669"/>
    <property type="project" value="UniProtKB-KW"/>
</dbReference>
<dbReference type="Proteomes" id="UP000225740">
    <property type="component" value="Unassembled WGS sequence"/>
</dbReference>
<organism evidence="3 4">
    <name type="scientific">Rhodopirellula bahusiensis</name>
    <dbReference type="NCBI Taxonomy" id="2014065"/>
    <lineage>
        <taxon>Bacteria</taxon>
        <taxon>Pseudomonadati</taxon>
        <taxon>Planctomycetota</taxon>
        <taxon>Planctomycetia</taxon>
        <taxon>Pirellulales</taxon>
        <taxon>Pirellulaceae</taxon>
        <taxon>Rhodopirellula</taxon>
    </lineage>
</organism>
<reference evidence="3 4" key="1">
    <citation type="submission" date="2017-06" db="EMBL/GenBank/DDBJ databases">
        <title>Description of Rhodopirellula bahusiensis sp. nov.</title>
        <authorList>
            <person name="Kizina J."/>
            <person name="Harder J."/>
        </authorList>
    </citation>
    <scope>NUCLEOTIDE SEQUENCE [LARGE SCALE GENOMIC DNA]</scope>
    <source>
        <strain evidence="3 4">SWK21</strain>
    </source>
</reference>
<evidence type="ECO:0000313" key="4">
    <source>
        <dbReference type="Proteomes" id="UP000225740"/>
    </source>
</evidence>
<dbReference type="GeneID" id="90607661"/>
<evidence type="ECO:0000313" key="3">
    <source>
        <dbReference type="EMBL" id="PHQ36117.1"/>
    </source>
</evidence>
<protein>
    <recommendedName>
        <fullName evidence="5">Translation elongation factor EFTu/EF1A C-terminal domain-containing protein</fullName>
    </recommendedName>
</protein>
<dbReference type="InterPro" id="IPR009001">
    <property type="entry name" value="Transl_elong_EF1A/Init_IF2_C"/>
</dbReference>
<proteinExistence type="predicted"/>
<name>A0A2G1WAQ8_9BACT</name>
<dbReference type="Gene3D" id="2.40.30.10">
    <property type="entry name" value="Translation factors"/>
    <property type="match status" value="1"/>
</dbReference>